<keyword evidence="7" id="KW-1185">Reference proteome</keyword>
<dbReference type="InterPro" id="IPR000595">
    <property type="entry name" value="cNMP-bd_dom"/>
</dbReference>
<evidence type="ECO:0000256" key="1">
    <source>
        <dbReference type="ARBA" id="ARBA00023015"/>
    </source>
</evidence>
<dbReference type="InterPro" id="IPR012318">
    <property type="entry name" value="HTH_CRP"/>
</dbReference>
<evidence type="ECO:0000313" key="6">
    <source>
        <dbReference type="EMBL" id="NMF87270.1"/>
    </source>
</evidence>
<dbReference type="InterPro" id="IPR050397">
    <property type="entry name" value="Env_Response_Regulators"/>
</dbReference>
<dbReference type="CDD" id="cd00038">
    <property type="entry name" value="CAP_ED"/>
    <property type="match status" value="1"/>
</dbReference>
<dbReference type="InterPro" id="IPR018490">
    <property type="entry name" value="cNMP-bd_dom_sf"/>
</dbReference>
<keyword evidence="1" id="KW-0805">Transcription regulation</keyword>
<evidence type="ECO:0000256" key="3">
    <source>
        <dbReference type="ARBA" id="ARBA00023163"/>
    </source>
</evidence>
<dbReference type="RefSeq" id="WP_169204712.1">
    <property type="nucleotide sequence ID" value="NZ_CP059560.1"/>
</dbReference>
<dbReference type="PROSITE" id="PS51063">
    <property type="entry name" value="HTH_CRP_2"/>
    <property type="match status" value="1"/>
</dbReference>
<keyword evidence="2" id="KW-0238">DNA-binding</keyword>
<dbReference type="InterPro" id="IPR036390">
    <property type="entry name" value="WH_DNA-bd_sf"/>
</dbReference>
<dbReference type="Gene3D" id="1.10.10.10">
    <property type="entry name" value="Winged helix-like DNA-binding domain superfamily/Winged helix DNA-binding domain"/>
    <property type="match status" value="1"/>
</dbReference>
<dbReference type="Pfam" id="PF13545">
    <property type="entry name" value="HTH_Crp_2"/>
    <property type="match status" value="1"/>
</dbReference>
<evidence type="ECO:0000256" key="2">
    <source>
        <dbReference type="ARBA" id="ARBA00023125"/>
    </source>
</evidence>
<dbReference type="Gene3D" id="2.60.120.10">
    <property type="entry name" value="Jelly Rolls"/>
    <property type="match status" value="1"/>
</dbReference>
<dbReference type="PANTHER" id="PTHR24567">
    <property type="entry name" value="CRP FAMILY TRANSCRIPTIONAL REGULATORY PROTEIN"/>
    <property type="match status" value="1"/>
</dbReference>
<comment type="caution">
    <text evidence="6">The sequence shown here is derived from an EMBL/GenBank/DDBJ whole genome shotgun (WGS) entry which is preliminary data.</text>
</comment>
<organism evidence="6 7">
    <name type="scientific">Aromatoleum petrolei</name>
    <dbReference type="NCBI Taxonomy" id="76116"/>
    <lineage>
        <taxon>Bacteria</taxon>
        <taxon>Pseudomonadati</taxon>
        <taxon>Pseudomonadota</taxon>
        <taxon>Betaproteobacteria</taxon>
        <taxon>Rhodocyclales</taxon>
        <taxon>Rhodocyclaceae</taxon>
        <taxon>Aromatoleum</taxon>
    </lineage>
</organism>
<sequence length="250" mass="28000">MPVTAIERETSAPPSVEEHDTGHVCRLLAHVPLLEGLTPEELARFARGVREQHVDRGAVLFHRGDPCHGFHLVLCGQIKLAFTSAEGQEKVIEIMRPGQSFGEAVMFMEKPYFVMAQALTESRLLHIAKSVVFEEMDRDPTFCRRIIAGLSHRLHHLIADVETYSLLSGRERIVGYLLREEESSGEPGLCGRVSIRLPTSKGTIASRLNLTQEHFSRILHELAEAGLIVVEGRTIHIPDIERLRTTGARY</sequence>
<protein>
    <submittedName>
        <fullName evidence="6">Cyclic nucleotide-binding domain-containing protein</fullName>
    </submittedName>
</protein>
<proteinExistence type="predicted"/>
<dbReference type="SMART" id="SM00419">
    <property type="entry name" value="HTH_CRP"/>
    <property type="match status" value="1"/>
</dbReference>
<dbReference type="InterPro" id="IPR036388">
    <property type="entry name" value="WH-like_DNA-bd_sf"/>
</dbReference>
<keyword evidence="3" id="KW-0804">Transcription</keyword>
<evidence type="ECO:0000313" key="7">
    <source>
        <dbReference type="Proteomes" id="UP000652074"/>
    </source>
</evidence>
<feature type="domain" description="Cyclic nucleotide-binding" evidence="4">
    <location>
        <begin position="33"/>
        <end position="153"/>
    </location>
</feature>
<evidence type="ECO:0000259" key="5">
    <source>
        <dbReference type="PROSITE" id="PS51063"/>
    </source>
</evidence>
<gene>
    <name evidence="6" type="ORF">GPA26_02130</name>
</gene>
<dbReference type="SUPFAM" id="SSF46785">
    <property type="entry name" value="Winged helix' DNA-binding domain"/>
    <property type="match status" value="1"/>
</dbReference>
<reference evidence="6 7" key="1">
    <citation type="submission" date="2019-12" db="EMBL/GenBank/DDBJ databases">
        <title>Comparative genomics gives insights into the taxonomy of the Azoarcus-Aromatoleum group and reveals separate origins of nif in the plant-associated Azoarcus and non-plant-associated Aromatoleum sub-groups.</title>
        <authorList>
            <person name="Lafos M."/>
            <person name="Maluk M."/>
            <person name="Batista M."/>
            <person name="Junghare M."/>
            <person name="Carmona M."/>
            <person name="Faoro H."/>
            <person name="Cruz L.M."/>
            <person name="Battistoni F."/>
            <person name="De Souza E."/>
            <person name="Pedrosa F."/>
            <person name="Chen W.-M."/>
            <person name="Poole P.S."/>
            <person name="Dixon R.A."/>
            <person name="James E.K."/>
        </authorList>
    </citation>
    <scope>NUCLEOTIDE SEQUENCE [LARGE SCALE GENOMIC DNA]</scope>
    <source>
        <strain evidence="6 7">ToN1</strain>
    </source>
</reference>
<dbReference type="EMBL" id="WTVR01000003">
    <property type="protein sequence ID" value="NMF87270.1"/>
    <property type="molecule type" value="Genomic_DNA"/>
</dbReference>
<dbReference type="InterPro" id="IPR014710">
    <property type="entry name" value="RmlC-like_jellyroll"/>
</dbReference>
<dbReference type="Pfam" id="PF00027">
    <property type="entry name" value="cNMP_binding"/>
    <property type="match status" value="1"/>
</dbReference>
<dbReference type="PROSITE" id="PS50042">
    <property type="entry name" value="CNMP_BINDING_3"/>
    <property type="match status" value="1"/>
</dbReference>
<feature type="domain" description="HTH crp-type" evidence="5">
    <location>
        <begin position="167"/>
        <end position="241"/>
    </location>
</feature>
<dbReference type="Proteomes" id="UP000652074">
    <property type="component" value="Unassembled WGS sequence"/>
</dbReference>
<dbReference type="PANTHER" id="PTHR24567:SF26">
    <property type="entry name" value="REGULATORY PROTEIN YEIL"/>
    <property type="match status" value="1"/>
</dbReference>
<dbReference type="SUPFAM" id="SSF51206">
    <property type="entry name" value="cAMP-binding domain-like"/>
    <property type="match status" value="1"/>
</dbReference>
<evidence type="ECO:0000259" key="4">
    <source>
        <dbReference type="PROSITE" id="PS50042"/>
    </source>
</evidence>
<dbReference type="SMART" id="SM00100">
    <property type="entry name" value="cNMP"/>
    <property type="match status" value="1"/>
</dbReference>
<name>A0ABX1MLM6_9RHOO</name>
<accession>A0ABX1MLM6</accession>